<dbReference type="GO" id="GO:0003824">
    <property type="term" value="F:catalytic activity"/>
    <property type="evidence" value="ECO:0007669"/>
    <property type="project" value="InterPro"/>
</dbReference>
<proteinExistence type="predicted"/>
<dbReference type="SUPFAM" id="SSF51011">
    <property type="entry name" value="Glycosyl hydrolase domain"/>
    <property type="match status" value="1"/>
</dbReference>
<evidence type="ECO:0000313" key="2">
    <source>
        <dbReference type="RefSeq" id="XP_016493828.1"/>
    </source>
</evidence>
<dbReference type="GO" id="GO:0005975">
    <property type="term" value="P:carbohydrate metabolic process"/>
    <property type="evidence" value="ECO:0007669"/>
    <property type="project" value="InterPro"/>
</dbReference>
<dbReference type="PaxDb" id="4097-A0A1S4BYA8"/>
<gene>
    <name evidence="2" type="primary">LOC107813128</name>
</gene>
<accession>A0A1S4BYA8</accession>
<protein>
    <submittedName>
        <fullName evidence="2">1,4-alpha-glucan-branching enzyme 1, chloroplastic/amyloplastic-like</fullName>
    </submittedName>
</protein>
<dbReference type="PANTHER" id="PTHR43651">
    <property type="entry name" value="1,4-ALPHA-GLUCAN-BRANCHING ENZYME"/>
    <property type="match status" value="1"/>
</dbReference>
<dbReference type="GO" id="GO:0043169">
    <property type="term" value="F:cation binding"/>
    <property type="evidence" value="ECO:0007669"/>
    <property type="project" value="InterPro"/>
</dbReference>
<dbReference type="FunFam" id="2.60.40.1180:FF:000003">
    <property type="entry name" value="1,4-alpha-glucan-branching enzyme, chloroplastic/amyloplastic"/>
    <property type="match status" value="1"/>
</dbReference>
<dbReference type="InterPro" id="IPR013780">
    <property type="entry name" value="Glyco_hydro_b"/>
</dbReference>
<dbReference type="KEGG" id="nta:107813128"/>
<reference evidence="2" key="1">
    <citation type="submission" date="2025-08" db="UniProtKB">
        <authorList>
            <consortium name="RefSeq"/>
        </authorList>
    </citation>
    <scope>IDENTIFICATION</scope>
</reference>
<dbReference type="PANTHER" id="PTHR43651:SF3">
    <property type="entry name" value="1,4-ALPHA-GLUCAN-BRANCHING ENZYME"/>
    <property type="match status" value="1"/>
</dbReference>
<feature type="domain" description="Alpha-amylase/branching enzyme C-terminal all beta" evidence="1">
    <location>
        <begin position="38"/>
        <end position="132"/>
    </location>
</feature>
<dbReference type="RefSeq" id="XP_016493828.1">
    <property type="nucleotide sequence ID" value="XM_016638342.1"/>
</dbReference>
<sequence>WSCIFTLLFILCSFFILLCNGRNFIYSFWQFMTSEHQYISRKDEGDRMIVFERGDLVFVFNFHWTNSYSDYRIGCLKPGKYKVVLDSDDPLFGGFGRIDHNAEFFTFEGWYDDRPSSFMVYAPSRTAVVYALVDKVEEEVAIEE</sequence>
<dbReference type="Gene3D" id="2.60.40.1180">
    <property type="entry name" value="Golgi alpha-mannosidase II"/>
    <property type="match status" value="1"/>
</dbReference>
<evidence type="ECO:0000259" key="1">
    <source>
        <dbReference type="Pfam" id="PF02806"/>
    </source>
</evidence>
<dbReference type="AlphaFoldDB" id="A0A1S4BYA8"/>
<dbReference type="SMR" id="A0A1S4BYA8"/>
<dbReference type="Pfam" id="PF02806">
    <property type="entry name" value="Alpha-amylase_C"/>
    <property type="match status" value="1"/>
</dbReference>
<feature type="non-terminal residue" evidence="2">
    <location>
        <position position="1"/>
    </location>
</feature>
<dbReference type="InterPro" id="IPR006048">
    <property type="entry name" value="A-amylase/branching_C"/>
</dbReference>
<dbReference type="OrthoDB" id="196493at2759"/>
<dbReference type="OMA" id="TEGWFDE"/>
<organism evidence="2">
    <name type="scientific">Nicotiana tabacum</name>
    <name type="common">Common tobacco</name>
    <dbReference type="NCBI Taxonomy" id="4097"/>
    <lineage>
        <taxon>Eukaryota</taxon>
        <taxon>Viridiplantae</taxon>
        <taxon>Streptophyta</taxon>
        <taxon>Embryophyta</taxon>
        <taxon>Tracheophyta</taxon>
        <taxon>Spermatophyta</taxon>
        <taxon>Magnoliopsida</taxon>
        <taxon>eudicotyledons</taxon>
        <taxon>Gunneridae</taxon>
        <taxon>Pentapetalae</taxon>
        <taxon>asterids</taxon>
        <taxon>lamiids</taxon>
        <taxon>Solanales</taxon>
        <taxon>Solanaceae</taxon>
        <taxon>Nicotianoideae</taxon>
        <taxon>Nicotianeae</taxon>
        <taxon>Nicotiana</taxon>
    </lineage>
</organism>
<name>A0A1S4BYA8_TOBAC</name>
<dbReference type="STRING" id="4097.A0A1S4BYA8"/>